<dbReference type="Gene3D" id="3.80.10.10">
    <property type="entry name" value="Ribonuclease Inhibitor"/>
    <property type="match status" value="1"/>
</dbReference>
<protein>
    <submittedName>
        <fullName evidence="1">Uncharacterized protein</fullName>
    </submittedName>
</protein>
<evidence type="ECO:0000313" key="1">
    <source>
        <dbReference type="EMBL" id="KAG0278224.1"/>
    </source>
</evidence>
<comment type="caution">
    <text evidence="1">The sequence shown here is derived from an EMBL/GenBank/DDBJ whole genome shotgun (WGS) entry which is preliminary data.</text>
</comment>
<reference evidence="1 2" key="1">
    <citation type="journal article" date="2020" name="Fungal Divers.">
        <title>Resolving the Mortierellaceae phylogeny through synthesis of multi-gene phylogenetics and phylogenomics.</title>
        <authorList>
            <person name="Vandepol N."/>
            <person name="Liber J."/>
            <person name="Desiro A."/>
            <person name="Na H."/>
            <person name="Kennedy M."/>
            <person name="Barry K."/>
            <person name="Grigoriev I.V."/>
            <person name="Miller A.N."/>
            <person name="O'Donnell K."/>
            <person name="Stajich J.E."/>
            <person name="Bonito G."/>
        </authorList>
    </citation>
    <scope>NUCLEOTIDE SEQUENCE [LARGE SCALE GENOMIC DNA]</scope>
    <source>
        <strain evidence="1 2">AD045</strain>
    </source>
</reference>
<evidence type="ECO:0000313" key="2">
    <source>
        <dbReference type="Proteomes" id="UP001194696"/>
    </source>
</evidence>
<name>A0ABQ7JL30_9FUNG</name>
<sequence>MVPPAQAPLLTCLTLNGPLIKHQRDLNGLAQIVAGLSSLKTLRLGIDYSEELTADLVPRIFFSLPPSIQVFVIRMMDMGQNGKWEKQGRDDTTPTAEHAYRRDGSFLELKDFDVELDHLIEERRDEEQLVQFIVTHCPKLKRLSQMDPGFEEYDDVEELESLYDNYDGVMFKLASEAMPKDTLESFCYDGFYESQEMHRARLVSFLSNQFQSIKEVHLWNCYSLCGFSVTQLLNFSPVLESLMIENSNGENSSGEMEYNVNIELQCLSSVSWASCRFRELRLTVNMAHLSYMSMSSFPFSFSLPRLHRDVMVRSFGGLMTNIGKQKDLRVLDLSIALPRGYIHQNQRPWTYRDETFPGLLTLNNRSGNGQGQRYGQGDCLQRGFLEMLGGLSKLEELRGSVNLIPRNAYGYTTGWEEAKWMKKHWRKLKVAEFYPANAETSAIASEFLWLQEQLPGLVITDSH</sequence>
<dbReference type="Proteomes" id="UP001194696">
    <property type="component" value="Unassembled WGS sequence"/>
</dbReference>
<dbReference type="InterPro" id="IPR032675">
    <property type="entry name" value="LRR_dom_sf"/>
</dbReference>
<proteinExistence type="predicted"/>
<dbReference type="EMBL" id="JAAAIM010001474">
    <property type="protein sequence ID" value="KAG0278224.1"/>
    <property type="molecule type" value="Genomic_DNA"/>
</dbReference>
<dbReference type="SUPFAM" id="SSF52047">
    <property type="entry name" value="RNI-like"/>
    <property type="match status" value="1"/>
</dbReference>
<accession>A0ABQ7JL30</accession>
<gene>
    <name evidence="1" type="ORF">BGZ96_002489</name>
</gene>
<keyword evidence="2" id="KW-1185">Reference proteome</keyword>
<organism evidence="1 2">
    <name type="scientific">Linnemannia gamsii</name>
    <dbReference type="NCBI Taxonomy" id="64522"/>
    <lineage>
        <taxon>Eukaryota</taxon>
        <taxon>Fungi</taxon>
        <taxon>Fungi incertae sedis</taxon>
        <taxon>Mucoromycota</taxon>
        <taxon>Mortierellomycotina</taxon>
        <taxon>Mortierellomycetes</taxon>
        <taxon>Mortierellales</taxon>
        <taxon>Mortierellaceae</taxon>
        <taxon>Linnemannia</taxon>
    </lineage>
</organism>